<keyword evidence="3" id="KW-0474">Menaquinone biosynthesis</keyword>
<evidence type="ECO:0000256" key="3">
    <source>
        <dbReference type="ARBA" id="ARBA00022428"/>
    </source>
</evidence>
<organism evidence="9 10">
    <name type="scientific">Romboutsia weinsteinii</name>
    <dbReference type="NCBI Taxonomy" id="2020949"/>
    <lineage>
        <taxon>Bacteria</taxon>
        <taxon>Bacillati</taxon>
        <taxon>Bacillota</taxon>
        <taxon>Clostridia</taxon>
        <taxon>Peptostreptococcales</taxon>
        <taxon>Peptostreptococcaceae</taxon>
        <taxon>Romboutsia</taxon>
    </lineage>
</organism>
<dbReference type="Proteomes" id="UP000215694">
    <property type="component" value="Unassembled WGS sequence"/>
</dbReference>
<gene>
    <name evidence="9" type="ORF">CHL78_018285</name>
</gene>
<dbReference type="RefSeq" id="WP_094368789.1">
    <property type="nucleotide sequence ID" value="NZ_NOJY02000074.1"/>
</dbReference>
<comment type="caution">
    <text evidence="9">The sequence shown here is derived from an EMBL/GenBank/DDBJ whole genome shotgun (WGS) entry which is preliminary data.</text>
</comment>
<dbReference type="GO" id="GO:0009234">
    <property type="term" value="P:menaquinone biosynthetic process"/>
    <property type="evidence" value="ECO:0007669"/>
    <property type="project" value="UniProtKB-UniPathway"/>
</dbReference>
<protein>
    <submittedName>
        <fullName evidence="9">1,4-dihydroxy-2-naphthoate polyprenyltransferase</fullName>
        <ecNumber evidence="9">2.5.1.74</ecNumber>
    </submittedName>
</protein>
<sequence length="313" mass="35099">MNLKAYISYVELPTKIASIIPFIMGVVYSLYKYGSVNITNLIIMFISMITFDMATTAINNYCDYKNELKHFKEDYKGRNPMFVHGISQKVGLYTIGILLFIAVVLGIILTIRTNLLVLLIGAVCFFVGIFYTFGPIPISRMPLGEVFSGGFMGLLIPFLTIYMSIYNSNYFGIYINKTILTASFDLLEAFSIFIITIPLVGGIANIMLANNICDLDDDIKVGRFTLPYYIGKTASIKLFKYIYYIGYITTVLSVIIGILPKTSLLSILSLFIVQKNIKVFEGKQVKSETFTISVKNFTILGIIYIFSTGICLI</sequence>
<evidence type="ECO:0000256" key="8">
    <source>
        <dbReference type="SAM" id="Phobius"/>
    </source>
</evidence>
<dbReference type="EC" id="2.5.1.74" evidence="9"/>
<evidence type="ECO:0000256" key="7">
    <source>
        <dbReference type="ARBA" id="ARBA00023136"/>
    </source>
</evidence>
<evidence type="ECO:0000256" key="5">
    <source>
        <dbReference type="ARBA" id="ARBA00022692"/>
    </source>
</evidence>
<dbReference type="AlphaFoldDB" id="A0A371IY74"/>
<accession>A0A371IY74</accession>
<keyword evidence="7 8" id="KW-0472">Membrane</keyword>
<evidence type="ECO:0000313" key="9">
    <source>
        <dbReference type="EMBL" id="RDY25419.1"/>
    </source>
</evidence>
<dbReference type="CDD" id="cd13962">
    <property type="entry name" value="PT_UbiA_UBIAD1"/>
    <property type="match status" value="1"/>
</dbReference>
<evidence type="ECO:0000256" key="4">
    <source>
        <dbReference type="ARBA" id="ARBA00022679"/>
    </source>
</evidence>
<dbReference type="Gene3D" id="1.10.357.140">
    <property type="entry name" value="UbiA prenyltransferase"/>
    <property type="match status" value="1"/>
</dbReference>
<keyword evidence="6 8" id="KW-1133">Transmembrane helix</keyword>
<dbReference type="NCBIfam" id="NF004752">
    <property type="entry name" value="PRK06080.1-4"/>
    <property type="match status" value="1"/>
</dbReference>
<dbReference type="InterPro" id="IPR044878">
    <property type="entry name" value="UbiA_sf"/>
</dbReference>
<proteinExistence type="predicted"/>
<dbReference type="PANTHER" id="PTHR13929:SF0">
    <property type="entry name" value="UBIA PRENYLTRANSFERASE DOMAIN-CONTAINING PROTEIN 1"/>
    <property type="match status" value="1"/>
</dbReference>
<dbReference type="GO" id="GO:0042371">
    <property type="term" value="P:vitamin K biosynthetic process"/>
    <property type="evidence" value="ECO:0007669"/>
    <property type="project" value="TreeGrafter"/>
</dbReference>
<dbReference type="EMBL" id="NOJY02000074">
    <property type="protein sequence ID" value="RDY25419.1"/>
    <property type="molecule type" value="Genomic_DNA"/>
</dbReference>
<evidence type="ECO:0000256" key="6">
    <source>
        <dbReference type="ARBA" id="ARBA00022989"/>
    </source>
</evidence>
<feature type="transmembrane region" description="Helical" evidence="8">
    <location>
        <begin position="90"/>
        <end position="109"/>
    </location>
</feature>
<feature type="transmembrane region" description="Helical" evidence="8">
    <location>
        <begin position="37"/>
        <end position="62"/>
    </location>
</feature>
<dbReference type="PIRSF" id="PIRSF005355">
    <property type="entry name" value="UBIAD1"/>
    <property type="match status" value="1"/>
</dbReference>
<feature type="transmembrane region" description="Helical" evidence="8">
    <location>
        <begin position="115"/>
        <end position="134"/>
    </location>
</feature>
<dbReference type="OrthoDB" id="9767568at2"/>
<feature type="transmembrane region" description="Helical" evidence="8">
    <location>
        <begin position="292"/>
        <end position="312"/>
    </location>
</feature>
<keyword evidence="10" id="KW-1185">Reference proteome</keyword>
<feature type="transmembrane region" description="Helical" evidence="8">
    <location>
        <begin position="186"/>
        <end position="208"/>
    </location>
</feature>
<dbReference type="Pfam" id="PF01040">
    <property type="entry name" value="UbiA"/>
    <property type="match status" value="1"/>
</dbReference>
<dbReference type="PANTHER" id="PTHR13929">
    <property type="entry name" value="1,4-DIHYDROXY-2-NAPHTHOATE OCTAPRENYLTRANSFERASE"/>
    <property type="match status" value="1"/>
</dbReference>
<dbReference type="InterPro" id="IPR026046">
    <property type="entry name" value="UBIAD1"/>
</dbReference>
<dbReference type="GO" id="GO:0016020">
    <property type="term" value="C:membrane"/>
    <property type="evidence" value="ECO:0007669"/>
    <property type="project" value="UniProtKB-SubCell"/>
</dbReference>
<dbReference type="InterPro" id="IPR000537">
    <property type="entry name" value="UbiA_prenyltransferase"/>
</dbReference>
<feature type="transmembrane region" description="Helical" evidence="8">
    <location>
        <begin position="12"/>
        <end position="31"/>
    </location>
</feature>
<feature type="transmembrane region" description="Helical" evidence="8">
    <location>
        <begin position="241"/>
        <end position="272"/>
    </location>
</feature>
<comment type="pathway">
    <text evidence="2">Quinol/quinone metabolism; menaquinone biosynthesis.</text>
</comment>
<keyword evidence="4 9" id="KW-0808">Transferase</keyword>
<keyword evidence="5 8" id="KW-0812">Transmembrane</keyword>
<dbReference type="UniPathway" id="UPA00079"/>
<evidence type="ECO:0000313" key="10">
    <source>
        <dbReference type="Proteomes" id="UP000215694"/>
    </source>
</evidence>
<dbReference type="GO" id="GO:0046428">
    <property type="term" value="F:1,4-dihydroxy-2-naphthoate polyprenyltransferase activity"/>
    <property type="evidence" value="ECO:0007669"/>
    <property type="project" value="UniProtKB-EC"/>
</dbReference>
<name>A0A371IY74_9FIRM</name>
<evidence type="ECO:0000256" key="1">
    <source>
        <dbReference type="ARBA" id="ARBA00004141"/>
    </source>
</evidence>
<comment type="subcellular location">
    <subcellularLocation>
        <location evidence="1">Membrane</location>
        <topology evidence="1">Multi-pass membrane protein</topology>
    </subcellularLocation>
</comment>
<evidence type="ECO:0000256" key="2">
    <source>
        <dbReference type="ARBA" id="ARBA00004863"/>
    </source>
</evidence>
<reference evidence="9 10" key="1">
    <citation type="journal article" date="2017" name="Genome Announc.">
        <title>Draft Genome Sequence of Romboutsia weinsteinii sp. nov. Strain CCRI-19649(T) Isolated from Surface Water.</title>
        <authorList>
            <person name="Maheux A.F."/>
            <person name="Boudreau D.K."/>
            <person name="Berube E."/>
            <person name="Boissinot M."/>
            <person name="Cantin P."/>
            <person name="Raymond F."/>
            <person name="Corbeil J."/>
            <person name="Omar R.F."/>
            <person name="Bergeron M.G."/>
        </authorList>
    </citation>
    <scope>NUCLEOTIDE SEQUENCE [LARGE SCALE GENOMIC DNA]</scope>
    <source>
        <strain evidence="9 10">CCRI-19649</strain>
    </source>
</reference>
<feature type="transmembrane region" description="Helical" evidence="8">
    <location>
        <begin position="146"/>
        <end position="166"/>
    </location>
</feature>